<evidence type="ECO:0000313" key="2">
    <source>
        <dbReference type="Proteomes" id="UP000603141"/>
    </source>
</evidence>
<dbReference type="GO" id="GO:0000287">
    <property type="term" value="F:magnesium ion binding"/>
    <property type="evidence" value="ECO:0007669"/>
    <property type="project" value="InterPro"/>
</dbReference>
<dbReference type="Gene3D" id="3.30.1330.70">
    <property type="entry name" value="Holliday junction resolvase RusA"/>
    <property type="match status" value="1"/>
</dbReference>
<accession>A0A934SBU0</accession>
<dbReference type="Proteomes" id="UP000603141">
    <property type="component" value="Unassembled WGS sequence"/>
</dbReference>
<comment type="caution">
    <text evidence="1">The sequence shown here is derived from an EMBL/GenBank/DDBJ whole genome shotgun (WGS) entry which is preliminary data.</text>
</comment>
<organism evidence="1 2">
    <name type="scientific">Luteolibacter pohnpeiensis</name>
    <dbReference type="NCBI Taxonomy" id="454153"/>
    <lineage>
        <taxon>Bacteria</taxon>
        <taxon>Pseudomonadati</taxon>
        <taxon>Verrucomicrobiota</taxon>
        <taxon>Verrucomicrobiia</taxon>
        <taxon>Verrucomicrobiales</taxon>
        <taxon>Verrucomicrobiaceae</taxon>
        <taxon>Luteolibacter</taxon>
    </lineage>
</organism>
<evidence type="ECO:0000313" key="1">
    <source>
        <dbReference type="EMBL" id="MBK1884656.1"/>
    </source>
</evidence>
<dbReference type="SUPFAM" id="SSF103084">
    <property type="entry name" value="Holliday junction resolvase RusA"/>
    <property type="match status" value="1"/>
</dbReference>
<name>A0A934SBU0_9BACT</name>
<dbReference type="AlphaFoldDB" id="A0A934SBU0"/>
<dbReference type="GO" id="GO:0006310">
    <property type="term" value="P:DNA recombination"/>
    <property type="evidence" value="ECO:0007669"/>
    <property type="project" value="InterPro"/>
</dbReference>
<sequence length="160" mass="17810">MIAFHLPIIPPKATSQGAGKRIVMINGKPMFFKNKKAQAAENDLTTLCLPFRPLAPIEGPVSLKIDFVWPWRKSEPKRRIALGRVPHTSKPDCSNVVKMIEDCMTKLRFWNDDGQVSSLQITKAWGDRVGIYVAIEPIESANAPNAAAGTSKPNQQERLF</sequence>
<dbReference type="EMBL" id="JAENIJ010000071">
    <property type="protein sequence ID" value="MBK1884656.1"/>
    <property type="molecule type" value="Genomic_DNA"/>
</dbReference>
<reference evidence="1" key="1">
    <citation type="submission" date="2021-01" db="EMBL/GenBank/DDBJ databases">
        <title>Modified the classification status of verrucomicrobia.</title>
        <authorList>
            <person name="Feng X."/>
        </authorList>
    </citation>
    <scope>NUCLEOTIDE SEQUENCE</scope>
    <source>
        <strain evidence="1">KCTC 22041</strain>
    </source>
</reference>
<protein>
    <submittedName>
        <fullName evidence="1">RusA family crossover junction endodeoxyribonuclease</fullName>
    </submittedName>
</protein>
<keyword evidence="2" id="KW-1185">Reference proteome</keyword>
<dbReference type="Pfam" id="PF05866">
    <property type="entry name" value="RusA"/>
    <property type="match status" value="1"/>
</dbReference>
<dbReference type="RefSeq" id="WP_200274057.1">
    <property type="nucleotide sequence ID" value="NZ_JAENIJ010000071.1"/>
</dbReference>
<dbReference type="GO" id="GO:0006281">
    <property type="term" value="P:DNA repair"/>
    <property type="evidence" value="ECO:0007669"/>
    <property type="project" value="InterPro"/>
</dbReference>
<dbReference type="InterPro" id="IPR036614">
    <property type="entry name" value="RusA-like_sf"/>
</dbReference>
<gene>
    <name evidence="1" type="ORF">JIN85_19755</name>
</gene>
<dbReference type="InterPro" id="IPR008822">
    <property type="entry name" value="Endonuclease_RusA-like"/>
</dbReference>
<proteinExistence type="predicted"/>